<reference evidence="3" key="1">
    <citation type="submission" date="2003-08" db="EMBL/GenBank/DDBJ databases">
        <authorList>
            <person name="Birren B."/>
            <person name="Nusbaum C."/>
            <person name="Abebe A."/>
            <person name="Abouelleil A."/>
            <person name="Adekoya E."/>
            <person name="Ait-zahra M."/>
            <person name="Allen N."/>
            <person name="Allen T."/>
            <person name="An P."/>
            <person name="Anderson M."/>
            <person name="Anderson S."/>
            <person name="Arachchi H."/>
            <person name="Armbruster J."/>
            <person name="Bachantsang P."/>
            <person name="Baldwin J."/>
            <person name="Barry A."/>
            <person name="Bayul T."/>
            <person name="Blitshsteyn B."/>
            <person name="Bloom T."/>
            <person name="Blye J."/>
            <person name="Boguslavskiy L."/>
            <person name="Borowsky M."/>
            <person name="Boukhgalter B."/>
            <person name="Brunache A."/>
            <person name="Butler J."/>
            <person name="Calixte N."/>
            <person name="Calvo S."/>
            <person name="Camarata J."/>
            <person name="Campo K."/>
            <person name="Chang J."/>
            <person name="Cheshatsang Y."/>
            <person name="Citroen M."/>
            <person name="Collymore A."/>
            <person name="Considine T."/>
            <person name="Cook A."/>
            <person name="Cooke P."/>
            <person name="Corum B."/>
            <person name="Cuomo C."/>
            <person name="David R."/>
            <person name="Dawoe T."/>
            <person name="Degray S."/>
            <person name="Dodge S."/>
            <person name="Dooley K."/>
            <person name="Dorje P."/>
            <person name="Dorjee K."/>
            <person name="Dorris L."/>
            <person name="Duffey N."/>
            <person name="Dupes A."/>
            <person name="Elkins T."/>
            <person name="Engels R."/>
            <person name="Erickson J."/>
            <person name="Farina A."/>
            <person name="Faro S."/>
            <person name="Ferreira P."/>
            <person name="Fischer H."/>
            <person name="Fitzgerald M."/>
            <person name="Foley K."/>
            <person name="Gage D."/>
            <person name="Galagan J."/>
            <person name="Gearin G."/>
            <person name="Gnerre S."/>
            <person name="Gnirke A."/>
            <person name="Goyette A."/>
            <person name="Graham J."/>
            <person name="Grandbois E."/>
            <person name="Gyaltsen K."/>
            <person name="Hafez N."/>
            <person name="Hagopian D."/>
            <person name="Hagos B."/>
            <person name="Hall J."/>
            <person name="Hatcher B."/>
            <person name="Heller A."/>
            <person name="Higgins H."/>
            <person name="Honan T."/>
            <person name="Horn A."/>
            <person name="Houde N."/>
            <person name="Hughes L."/>
            <person name="Hulme W."/>
            <person name="Husby E."/>
            <person name="Iliev I."/>
            <person name="Jaffe D."/>
            <person name="Jones C."/>
            <person name="Kamal M."/>
            <person name="Kamat A."/>
            <person name="Kamvysselis M."/>
            <person name="Karlsson E."/>
            <person name="Kells C."/>
            <person name="Kieu A."/>
            <person name="Kisner P."/>
            <person name="Kodira C."/>
            <person name="Kulbokas E."/>
            <person name="Labutti K."/>
            <person name="Lama D."/>
            <person name="Landers T."/>
            <person name="Leger J."/>
            <person name="Levine S."/>
            <person name="Lewis D."/>
            <person name="Lewis T."/>
            <person name="Lindblad-toh K."/>
            <person name="Liu X."/>
            <person name="Lokyitsang T."/>
            <person name="Lokyitsang Y."/>
            <person name="Lucien O."/>
            <person name="Lui A."/>
            <person name="Ma L.J."/>
            <person name="Mabbitt R."/>
            <person name="Macdonald J."/>
            <person name="Maclean C."/>
            <person name="Major J."/>
            <person name="Manning J."/>
            <person name="Marabella R."/>
            <person name="Maru K."/>
            <person name="Matthews C."/>
            <person name="Mauceli E."/>
            <person name="Mccarthy M."/>
            <person name="Mcdonough S."/>
            <person name="Mcghee T."/>
            <person name="Meldrim J."/>
            <person name="Meneus L."/>
            <person name="Mesirov J."/>
            <person name="Mihalev A."/>
            <person name="Mihova T."/>
            <person name="Mikkelsen T."/>
            <person name="Mlenga V."/>
            <person name="Moru K."/>
            <person name="Mozes J."/>
            <person name="Mulrain L."/>
            <person name="Munson G."/>
            <person name="Naylor J."/>
            <person name="Newes C."/>
            <person name="Nguyen C."/>
            <person name="Nguyen N."/>
            <person name="Nguyen T."/>
            <person name="Nicol R."/>
            <person name="Nielsen C."/>
            <person name="Nizzari M."/>
            <person name="Norbu C."/>
            <person name="Norbu N."/>
            <person name="O'donnell P."/>
            <person name="Okoawo O."/>
            <person name="O'leary S."/>
            <person name="Omotosho B."/>
            <person name="O'neill K."/>
            <person name="Osman S."/>
            <person name="Parker S."/>
            <person name="Perrin D."/>
            <person name="Phunkhang P."/>
            <person name="Piqani B."/>
            <person name="Purcell S."/>
            <person name="Rachupka T."/>
            <person name="Ramasamy U."/>
            <person name="Rameau R."/>
            <person name="Ray V."/>
            <person name="Raymond C."/>
            <person name="Retta R."/>
            <person name="Richardson S."/>
            <person name="Rise C."/>
            <person name="Rodriguez J."/>
            <person name="Rogers J."/>
            <person name="Rogov P."/>
            <person name="Rutman M."/>
            <person name="Schupbach R."/>
            <person name="Seaman C."/>
            <person name="Settipalli S."/>
            <person name="Sharpe T."/>
            <person name="Sheridan J."/>
            <person name="Sherpa N."/>
            <person name="Shi J."/>
            <person name="Smirnov S."/>
            <person name="Smith C."/>
            <person name="Sougnez C."/>
            <person name="Spencer B."/>
            <person name="Stalker J."/>
            <person name="Stange-thomann N."/>
            <person name="Stavropoulos S."/>
            <person name="Stetson K."/>
            <person name="Stone C."/>
            <person name="Stone S."/>
            <person name="Stubbs M."/>
            <person name="Talamas J."/>
            <person name="Tchuinga P."/>
            <person name="Tenzing P."/>
            <person name="Tesfaye S."/>
            <person name="Theodore J."/>
            <person name="Thoulutsang Y."/>
            <person name="Topham K."/>
            <person name="Towey S."/>
            <person name="Tsamla T."/>
            <person name="Tsomo N."/>
            <person name="Vallee D."/>
            <person name="Vassiliev H."/>
            <person name="Venkataraman V."/>
            <person name="Vinson J."/>
            <person name="Vo A."/>
            <person name="Wade C."/>
            <person name="Wang S."/>
            <person name="Wangchuk T."/>
            <person name="Wangdi T."/>
            <person name="Whittaker C."/>
            <person name="Wilkinson J."/>
            <person name="Wu Y."/>
            <person name="Wyman D."/>
            <person name="Yadav S."/>
            <person name="Yang S."/>
            <person name="Yang X."/>
            <person name="Yeager S."/>
            <person name="Yee E."/>
            <person name="Young G."/>
            <person name="Zainoun J."/>
            <person name="Zembeck L."/>
            <person name="Zimmer A."/>
            <person name="Zody M."/>
            <person name="Lander E."/>
        </authorList>
    </citation>
    <scope>NUCLEOTIDE SEQUENCE [LARGE SCALE GENOMIC DNA]</scope>
</reference>
<dbReference type="Proteomes" id="UP000007875">
    <property type="component" value="Unassembled WGS sequence"/>
</dbReference>
<proteinExistence type="predicted"/>
<sequence length="205" mass="23198">SHEYRRGDIEEDGSRKRQEQEILIRRKINRPRKHHKHKHSRHKGRSSSKSPLACGTSALAKHHTAPSFVVQPQVEVKVTPPDEDQGITFTAGNKKEVEVATEETAVSDVKEESVAIDRELPWKRSTTLQDVVSDPHNTSNSAFEEDEPPPSNILENVWPSNPNNKTDNSSNNNTNNNNNDNEDDGLSLEGLHFEVDWQNMSEDHI</sequence>
<feature type="region of interest" description="Disordered" evidence="1">
    <location>
        <begin position="124"/>
        <end position="186"/>
    </location>
</feature>
<evidence type="ECO:0000256" key="1">
    <source>
        <dbReference type="SAM" id="MobiDB-lite"/>
    </source>
</evidence>
<reference evidence="2" key="2">
    <citation type="submission" date="2025-08" db="UniProtKB">
        <authorList>
            <consortium name="Ensembl"/>
        </authorList>
    </citation>
    <scope>IDENTIFICATION</scope>
</reference>
<dbReference type="Ensembl" id="ENSCSAVT00000018988.1">
    <property type="protein sequence ID" value="ENSCSAVP00000018782.1"/>
    <property type="gene ID" value="ENSCSAVG00000011036.1"/>
</dbReference>
<feature type="compositionally biased region" description="Basic residues" evidence="1">
    <location>
        <begin position="25"/>
        <end position="46"/>
    </location>
</feature>
<dbReference type="HOGENOM" id="CLU_1340207_0_0_1"/>
<dbReference type="InParanoid" id="H2ZMG6"/>
<evidence type="ECO:0000313" key="3">
    <source>
        <dbReference type="Proteomes" id="UP000007875"/>
    </source>
</evidence>
<dbReference type="AlphaFoldDB" id="H2ZMG6"/>
<feature type="compositionally biased region" description="Polar residues" evidence="1">
    <location>
        <begin position="124"/>
        <end position="142"/>
    </location>
</feature>
<evidence type="ECO:0000313" key="2">
    <source>
        <dbReference type="Ensembl" id="ENSCSAVP00000018782.1"/>
    </source>
</evidence>
<organism evidence="2 3">
    <name type="scientific">Ciona savignyi</name>
    <name type="common">Pacific transparent sea squirt</name>
    <dbReference type="NCBI Taxonomy" id="51511"/>
    <lineage>
        <taxon>Eukaryota</taxon>
        <taxon>Metazoa</taxon>
        <taxon>Chordata</taxon>
        <taxon>Tunicata</taxon>
        <taxon>Ascidiacea</taxon>
        <taxon>Phlebobranchia</taxon>
        <taxon>Cionidae</taxon>
        <taxon>Ciona</taxon>
    </lineage>
</organism>
<reference evidence="2" key="3">
    <citation type="submission" date="2025-09" db="UniProtKB">
        <authorList>
            <consortium name="Ensembl"/>
        </authorList>
    </citation>
    <scope>IDENTIFICATION</scope>
</reference>
<feature type="region of interest" description="Disordered" evidence="1">
    <location>
        <begin position="1"/>
        <end position="60"/>
    </location>
</feature>
<dbReference type="GeneTree" id="ENSGT00660000097315"/>
<feature type="compositionally biased region" description="Low complexity" evidence="1">
    <location>
        <begin position="159"/>
        <end position="179"/>
    </location>
</feature>
<keyword evidence="3" id="KW-1185">Reference proteome</keyword>
<accession>H2ZMG6</accession>
<feature type="region of interest" description="Disordered" evidence="1">
    <location>
        <begin position="80"/>
        <end position="112"/>
    </location>
</feature>
<name>H2ZMG6_CIOSA</name>
<feature type="compositionally biased region" description="Basic and acidic residues" evidence="1">
    <location>
        <begin position="1"/>
        <end position="24"/>
    </location>
</feature>
<protein>
    <submittedName>
        <fullName evidence="2">Uncharacterized protein</fullName>
    </submittedName>
</protein>